<organism evidence="13 14">
    <name type="scientific">Coemansia asiatica</name>
    <dbReference type="NCBI Taxonomy" id="1052880"/>
    <lineage>
        <taxon>Eukaryota</taxon>
        <taxon>Fungi</taxon>
        <taxon>Fungi incertae sedis</taxon>
        <taxon>Zoopagomycota</taxon>
        <taxon>Kickxellomycotina</taxon>
        <taxon>Kickxellomycetes</taxon>
        <taxon>Kickxellales</taxon>
        <taxon>Kickxellaceae</taxon>
        <taxon>Coemansia</taxon>
    </lineage>
</organism>
<proteinExistence type="inferred from homology"/>
<dbReference type="FunFam" id="3.30.457.50:FF:000001">
    <property type="entry name" value="Probable kinetochore protein spc25"/>
    <property type="match status" value="1"/>
</dbReference>
<feature type="domain" description="Chromosome segregation protein Spc25 C-terminal" evidence="12">
    <location>
        <begin position="236"/>
        <end position="303"/>
    </location>
</feature>
<comment type="function">
    <text evidence="9">Acts as a component of the essential kinetochore-associated NDC80 complex, which is required for chromosome segregation and spindle checkpoint activity.</text>
</comment>
<evidence type="ECO:0000313" key="13">
    <source>
        <dbReference type="EMBL" id="KAJ1644118.1"/>
    </source>
</evidence>
<accession>A0A9W7XJN3</accession>
<protein>
    <recommendedName>
        <fullName evidence="9">Kinetochore protein SPC25</fullName>
    </recommendedName>
</protein>
<dbReference type="GO" id="GO:0031262">
    <property type="term" value="C:Ndc80 complex"/>
    <property type="evidence" value="ECO:0007669"/>
    <property type="project" value="InterPro"/>
</dbReference>
<evidence type="ECO:0000256" key="10">
    <source>
        <dbReference type="SAM" id="Coils"/>
    </source>
</evidence>
<evidence type="ECO:0000256" key="7">
    <source>
        <dbReference type="ARBA" id="ARBA00023306"/>
    </source>
</evidence>
<dbReference type="InterPro" id="IPR013255">
    <property type="entry name" value="Spc25_C"/>
</dbReference>
<sequence>MSTPGYQGLSTPRRRPMTPGRRDHILPSFNSPASVKIGRLLDTTYSDATGGVLAFDEELPGHVADRLASAAVISTSEEYEAPRVWFQKDEDRRQNSEFTRRVDEMVQELKRLVRERASDFEHQMEEGREREKRMVVDMDALEKENKEILSALKDEHGEEEELSRDISGLQVKQRDIKDEVNQLSSQLARLETELAKRRKAIDEKLEVLEAQRAKNQPELEFFKNKMGLSIAKGDSKDSLTFIFTLISLSEPARPFAITVDMSQRDYQVTKCSPEIKELDKYVETLNASRDFFEFLKRIRKAFVSQYFDSS</sequence>
<dbReference type="PANTHER" id="PTHR14281">
    <property type="entry name" value="KINETOCHORE PROTEIN SPC25-RELATED"/>
    <property type="match status" value="1"/>
</dbReference>
<evidence type="ECO:0000256" key="4">
    <source>
        <dbReference type="ARBA" id="ARBA00022776"/>
    </source>
</evidence>
<reference evidence="13" key="1">
    <citation type="submission" date="2022-07" db="EMBL/GenBank/DDBJ databases">
        <title>Phylogenomic reconstructions and comparative analyses of Kickxellomycotina fungi.</title>
        <authorList>
            <person name="Reynolds N.K."/>
            <person name="Stajich J.E."/>
            <person name="Barry K."/>
            <person name="Grigoriev I.V."/>
            <person name="Crous P."/>
            <person name="Smith M.E."/>
        </authorList>
    </citation>
    <scope>NUCLEOTIDE SEQUENCE</scope>
    <source>
        <strain evidence="13">NBRC 105413</strain>
    </source>
</reference>
<evidence type="ECO:0000256" key="6">
    <source>
        <dbReference type="ARBA" id="ARBA00023054"/>
    </source>
</evidence>
<keyword evidence="5 9" id="KW-0995">Kinetochore</keyword>
<dbReference type="GO" id="GO:0051301">
    <property type="term" value="P:cell division"/>
    <property type="evidence" value="ECO:0007669"/>
    <property type="project" value="UniProtKB-UniRule"/>
</dbReference>
<evidence type="ECO:0000256" key="2">
    <source>
        <dbReference type="ARBA" id="ARBA00022454"/>
    </source>
</evidence>
<keyword evidence="9" id="KW-0539">Nucleus</keyword>
<keyword evidence="3 9" id="KW-0132">Cell division</keyword>
<name>A0A9W7XJN3_9FUNG</name>
<dbReference type="GO" id="GO:0005634">
    <property type="term" value="C:nucleus"/>
    <property type="evidence" value="ECO:0007669"/>
    <property type="project" value="UniProtKB-SubCell"/>
</dbReference>
<dbReference type="CDD" id="cd23784">
    <property type="entry name" value="RWD_Spc25"/>
    <property type="match status" value="1"/>
</dbReference>
<dbReference type="InterPro" id="IPR045143">
    <property type="entry name" value="Spc25"/>
</dbReference>
<feature type="compositionally biased region" description="Polar residues" evidence="11">
    <location>
        <begin position="1"/>
        <end position="10"/>
    </location>
</feature>
<comment type="subcellular location">
    <subcellularLocation>
        <location evidence="9">Nucleus</location>
    </subcellularLocation>
    <subcellularLocation>
        <location evidence="9">Chromosome</location>
        <location evidence="9">Centromere</location>
        <location evidence="9">Kinetochore</location>
    </subcellularLocation>
</comment>
<keyword evidence="8 9" id="KW-0137">Centromere</keyword>
<dbReference type="PANTHER" id="PTHR14281:SF0">
    <property type="entry name" value="KINETOCHORE PROTEIN SPC25"/>
    <property type="match status" value="1"/>
</dbReference>
<dbReference type="EMBL" id="JANBOH010000192">
    <property type="protein sequence ID" value="KAJ1644118.1"/>
    <property type="molecule type" value="Genomic_DNA"/>
</dbReference>
<keyword evidence="7 9" id="KW-0131">Cell cycle</keyword>
<evidence type="ECO:0000256" key="8">
    <source>
        <dbReference type="ARBA" id="ARBA00023328"/>
    </source>
</evidence>
<evidence type="ECO:0000256" key="9">
    <source>
        <dbReference type="RuleBase" id="RU367150"/>
    </source>
</evidence>
<dbReference type="Gene3D" id="3.30.457.50">
    <property type="entry name" value="Chromosome segregation protein Spc25"/>
    <property type="match status" value="1"/>
</dbReference>
<evidence type="ECO:0000256" key="11">
    <source>
        <dbReference type="SAM" id="MobiDB-lite"/>
    </source>
</evidence>
<dbReference type="Pfam" id="PF08234">
    <property type="entry name" value="Spindle_Spc25"/>
    <property type="match status" value="1"/>
</dbReference>
<dbReference type="GO" id="GO:0007059">
    <property type="term" value="P:chromosome segregation"/>
    <property type="evidence" value="ECO:0007669"/>
    <property type="project" value="InterPro"/>
</dbReference>
<dbReference type="AlphaFoldDB" id="A0A9W7XJN3"/>
<evidence type="ECO:0000256" key="1">
    <source>
        <dbReference type="ARBA" id="ARBA00006379"/>
    </source>
</evidence>
<feature type="region of interest" description="Disordered" evidence="11">
    <location>
        <begin position="1"/>
        <end position="30"/>
    </location>
</feature>
<evidence type="ECO:0000313" key="14">
    <source>
        <dbReference type="Proteomes" id="UP001145021"/>
    </source>
</evidence>
<dbReference type="Proteomes" id="UP001145021">
    <property type="component" value="Unassembled WGS sequence"/>
</dbReference>
<comment type="subunit">
    <text evidence="9">Component of the NDC80 complex.</text>
</comment>
<keyword evidence="4 9" id="KW-0498">Mitosis</keyword>
<keyword evidence="14" id="KW-1185">Reference proteome</keyword>
<feature type="coiled-coil region" evidence="10">
    <location>
        <begin position="95"/>
        <end position="211"/>
    </location>
</feature>
<evidence type="ECO:0000256" key="5">
    <source>
        <dbReference type="ARBA" id="ARBA00022838"/>
    </source>
</evidence>
<keyword evidence="6 10" id="KW-0175">Coiled coil</keyword>
<evidence type="ECO:0000256" key="3">
    <source>
        <dbReference type="ARBA" id="ARBA00022618"/>
    </source>
</evidence>
<gene>
    <name evidence="13" type="primary">SPC25</name>
    <name evidence="13" type="ORF">LPJ64_004187</name>
</gene>
<evidence type="ECO:0000259" key="12">
    <source>
        <dbReference type="Pfam" id="PF08234"/>
    </source>
</evidence>
<comment type="similarity">
    <text evidence="1 9">Belongs to the SPC25 family.</text>
</comment>
<keyword evidence="2 9" id="KW-0158">Chromosome</keyword>
<comment type="caution">
    <text evidence="13">The sequence shown here is derived from an EMBL/GenBank/DDBJ whole genome shotgun (WGS) entry which is preliminary data.</text>
</comment>